<organism evidence="1 2">
    <name type="scientific">Deinococcus humi</name>
    <dbReference type="NCBI Taxonomy" id="662880"/>
    <lineage>
        <taxon>Bacteria</taxon>
        <taxon>Thermotogati</taxon>
        <taxon>Deinococcota</taxon>
        <taxon>Deinococci</taxon>
        <taxon>Deinococcales</taxon>
        <taxon>Deinococcaceae</taxon>
        <taxon>Deinococcus</taxon>
    </lineage>
</organism>
<evidence type="ECO:0000313" key="2">
    <source>
        <dbReference type="Proteomes" id="UP000552709"/>
    </source>
</evidence>
<sequence>MLRELLQTPRAWFKFGDTSFATVGLNRRNHTAVVTGVNLCPHLPAGQTG</sequence>
<accession>A0A7W8JZT0</accession>
<proteinExistence type="predicted"/>
<dbReference type="AlphaFoldDB" id="A0A7W8JZT0"/>
<gene>
    <name evidence="1" type="ORF">HNQ08_004085</name>
</gene>
<dbReference type="EMBL" id="JACHFL010000014">
    <property type="protein sequence ID" value="MBB5364968.1"/>
    <property type="molecule type" value="Genomic_DNA"/>
</dbReference>
<dbReference type="EC" id="5.4.2.11" evidence="1"/>
<keyword evidence="1" id="KW-0413">Isomerase</keyword>
<comment type="caution">
    <text evidence="1">The sequence shown here is derived from an EMBL/GenBank/DDBJ whole genome shotgun (WGS) entry which is preliminary data.</text>
</comment>
<dbReference type="Proteomes" id="UP000552709">
    <property type="component" value="Unassembled WGS sequence"/>
</dbReference>
<dbReference type="GO" id="GO:0004619">
    <property type="term" value="F:phosphoglycerate mutase activity"/>
    <property type="evidence" value="ECO:0007669"/>
    <property type="project" value="UniProtKB-EC"/>
</dbReference>
<reference evidence="1 2" key="1">
    <citation type="submission" date="2020-08" db="EMBL/GenBank/DDBJ databases">
        <title>Genomic Encyclopedia of Type Strains, Phase IV (KMG-IV): sequencing the most valuable type-strain genomes for metagenomic binning, comparative biology and taxonomic classification.</title>
        <authorList>
            <person name="Goeker M."/>
        </authorList>
    </citation>
    <scope>NUCLEOTIDE SEQUENCE [LARGE SCALE GENOMIC DNA]</scope>
    <source>
        <strain evidence="1 2">DSM 27939</strain>
    </source>
</reference>
<keyword evidence="2" id="KW-1185">Reference proteome</keyword>
<name>A0A7W8JZT0_9DEIO</name>
<protein>
    <submittedName>
        <fullName evidence="1">2,3-bisphosphoglycerate-dependent phosphoglycerate mutase</fullName>
        <ecNumber evidence="1">5.4.2.11</ecNumber>
    </submittedName>
</protein>
<evidence type="ECO:0000313" key="1">
    <source>
        <dbReference type="EMBL" id="MBB5364968.1"/>
    </source>
</evidence>